<feature type="transmembrane region" description="Helical" evidence="2">
    <location>
        <begin position="12"/>
        <end position="35"/>
    </location>
</feature>
<dbReference type="AlphaFoldDB" id="A0A2N5CI58"/>
<feature type="region of interest" description="Disordered" evidence="1">
    <location>
        <begin position="102"/>
        <end position="121"/>
    </location>
</feature>
<protein>
    <recommendedName>
        <fullName evidence="5">DUF2149 domain-containing protein</fullName>
    </recommendedName>
</protein>
<feature type="compositionally biased region" description="Low complexity" evidence="1">
    <location>
        <begin position="102"/>
        <end position="115"/>
    </location>
</feature>
<accession>A0A2N5CI58</accession>
<sequence>MKFLEESEADDPILSVVNLIDVFLVVIAALLVTIAQNPLNPFTHQDVTIISNPGKPNMEIVSRQGEKIVRYQASGQVGSGDGIKAGVAYRMKDGSMVYVPETPAAANGATQAQTQPEPARP</sequence>
<dbReference type="STRING" id="82633.GCA_000974605_03234"/>
<evidence type="ECO:0000256" key="1">
    <source>
        <dbReference type="SAM" id="MobiDB-lite"/>
    </source>
</evidence>
<evidence type="ECO:0000313" key="4">
    <source>
        <dbReference type="Proteomes" id="UP000234341"/>
    </source>
</evidence>
<proteinExistence type="predicted"/>
<gene>
    <name evidence="3" type="ORF">CYJ10_00915</name>
</gene>
<dbReference type="Proteomes" id="UP000234341">
    <property type="component" value="Unassembled WGS sequence"/>
</dbReference>
<name>A0A2N5CI58_9BURK</name>
<dbReference type="Pfam" id="PF09919">
    <property type="entry name" value="DUF2149"/>
    <property type="match status" value="1"/>
</dbReference>
<organism evidence="3 4">
    <name type="scientific">Cupriavidus pauculus</name>
    <dbReference type="NCBI Taxonomy" id="82633"/>
    <lineage>
        <taxon>Bacteria</taxon>
        <taxon>Pseudomonadati</taxon>
        <taxon>Pseudomonadota</taxon>
        <taxon>Betaproteobacteria</taxon>
        <taxon>Burkholderiales</taxon>
        <taxon>Burkholderiaceae</taxon>
        <taxon>Cupriavidus</taxon>
    </lineage>
</organism>
<dbReference type="EMBL" id="PJRP01000001">
    <property type="protein sequence ID" value="PLQ01901.1"/>
    <property type="molecule type" value="Genomic_DNA"/>
</dbReference>
<dbReference type="InterPro" id="IPR018676">
    <property type="entry name" value="DUF2149"/>
</dbReference>
<reference evidence="3 4" key="1">
    <citation type="submission" date="2017-12" db="EMBL/GenBank/DDBJ databases">
        <title>Genome sequence of the active heterotrophic nitrifier-denitrifier, Cupriavidus pauculus UM1.</title>
        <authorList>
            <person name="Putonti C."/>
            <person name="Castignetti D."/>
        </authorList>
    </citation>
    <scope>NUCLEOTIDE SEQUENCE [LARGE SCALE GENOMIC DNA]</scope>
    <source>
        <strain evidence="3 4">UM1</strain>
    </source>
</reference>
<dbReference type="RefSeq" id="WP_101679706.1">
    <property type="nucleotide sequence ID" value="NZ_PJRP01000001.1"/>
</dbReference>
<comment type="caution">
    <text evidence="3">The sequence shown here is derived from an EMBL/GenBank/DDBJ whole genome shotgun (WGS) entry which is preliminary data.</text>
</comment>
<keyword evidence="2" id="KW-0812">Transmembrane</keyword>
<evidence type="ECO:0000256" key="2">
    <source>
        <dbReference type="SAM" id="Phobius"/>
    </source>
</evidence>
<dbReference type="OrthoDB" id="199365at2"/>
<keyword evidence="2" id="KW-1133">Transmembrane helix</keyword>
<evidence type="ECO:0000313" key="3">
    <source>
        <dbReference type="EMBL" id="PLQ01901.1"/>
    </source>
</evidence>
<keyword evidence="2" id="KW-0472">Membrane</keyword>
<evidence type="ECO:0008006" key="5">
    <source>
        <dbReference type="Google" id="ProtNLM"/>
    </source>
</evidence>